<proteinExistence type="predicted"/>
<dbReference type="Pfam" id="PF01852">
    <property type="entry name" value="START"/>
    <property type="match status" value="1"/>
</dbReference>
<dbReference type="InterPro" id="IPR051213">
    <property type="entry name" value="START_lipid_transfer"/>
</dbReference>
<dbReference type="PANTHER" id="PTHR19308:SF14">
    <property type="entry name" value="START DOMAIN-CONTAINING PROTEIN"/>
    <property type="match status" value="1"/>
</dbReference>
<reference evidence="2" key="1">
    <citation type="journal article" date="2020" name="mSystems">
        <title>Genome- and Community-Level Interaction Insights into Carbon Utilization and Element Cycling Functions of Hydrothermarchaeota in Hydrothermal Sediment.</title>
        <authorList>
            <person name="Zhou Z."/>
            <person name="Liu Y."/>
            <person name="Xu W."/>
            <person name="Pan J."/>
            <person name="Luo Z.H."/>
            <person name="Li M."/>
        </authorList>
    </citation>
    <scope>NUCLEOTIDE SEQUENCE [LARGE SCALE GENOMIC DNA]</scope>
    <source>
        <strain evidence="2">SpSt-1181</strain>
    </source>
</reference>
<dbReference type="AlphaFoldDB" id="A0A831WNT0"/>
<dbReference type="PROSITE" id="PS50848">
    <property type="entry name" value="START"/>
    <property type="match status" value="1"/>
</dbReference>
<dbReference type="SUPFAM" id="SSF55961">
    <property type="entry name" value="Bet v1-like"/>
    <property type="match status" value="1"/>
</dbReference>
<dbReference type="PIRSF" id="PIRSF039033">
    <property type="entry name" value="START_dom"/>
    <property type="match status" value="1"/>
</dbReference>
<dbReference type="InterPro" id="IPR028347">
    <property type="entry name" value="START_dom_prot"/>
</dbReference>
<sequence length="208" mass="23785">MSFAVRELFADDRWIFRVEHKDIRVYSASVENSGVLGFKGIVELPVELRKLVALFHDLESYTRWVHQLSSMSMLEKGDGFEYVLQQVINAPWPLQPREMIVRTALEQAGDHAVAVTMTSAADYLPPDPRLSRVEETAGKWVFEPLENGCVRIIFMMYVNPGRDIPTSIANTAMFEVPFYSLQNLRRLALDTSYNPPYPDEAELMLVID</sequence>
<name>A0A831WNT0_PROAE</name>
<organism evidence="2">
    <name type="scientific">Prosthecochloris aestuarii</name>
    <dbReference type="NCBI Taxonomy" id="1102"/>
    <lineage>
        <taxon>Bacteria</taxon>
        <taxon>Pseudomonadati</taxon>
        <taxon>Chlorobiota</taxon>
        <taxon>Chlorobiia</taxon>
        <taxon>Chlorobiales</taxon>
        <taxon>Chlorobiaceae</taxon>
        <taxon>Prosthecochloris</taxon>
    </lineage>
</organism>
<dbReference type="GO" id="GO:0008289">
    <property type="term" value="F:lipid binding"/>
    <property type="evidence" value="ECO:0007669"/>
    <property type="project" value="InterPro"/>
</dbReference>
<accession>A0A831WNT0</accession>
<dbReference type="EMBL" id="DSBW01000103">
    <property type="protein sequence ID" value="HED30953.1"/>
    <property type="molecule type" value="Genomic_DNA"/>
</dbReference>
<feature type="domain" description="START" evidence="1">
    <location>
        <begin position="11"/>
        <end position="193"/>
    </location>
</feature>
<dbReference type="InterPro" id="IPR002913">
    <property type="entry name" value="START_lipid-bd_dom"/>
</dbReference>
<dbReference type="Gene3D" id="3.30.530.20">
    <property type="match status" value="1"/>
</dbReference>
<comment type="caution">
    <text evidence="2">The sequence shown here is derived from an EMBL/GenBank/DDBJ whole genome shotgun (WGS) entry which is preliminary data.</text>
</comment>
<dbReference type="Proteomes" id="UP000886335">
    <property type="component" value="Unassembled WGS sequence"/>
</dbReference>
<gene>
    <name evidence="2" type="ORF">ENN50_04570</name>
</gene>
<dbReference type="InterPro" id="IPR023393">
    <property type="entry name" value="START-like_dom_sf"/>
</dbReference>
<evidence type="ECO:0000313" key="2">
    <source>
        <dbReference type="EMBL" id="HED30953.1"/>
    </source>
</evidence>
<evidence type="ECO:0000259" key="1">
    <source>
        <dbReference type="PROSITE" id="PS50848"/>
    </source>
</evidence>
<dbReference type="PANTHER" id="PTHR19308">
    <property type="entry name" value="PHOSPHATIDYLCHOLINE TRANSFER PROTEIN"/>
    <property type="match status" value="1"/>
</dbReference>
<dbReference type="GO" id="GO:0005737">
    <property type="term" value="C:cytoplasm"/>
    <property type="evidence" value="ECO:0007669"/>
    <property type="project" value="UniProtKB-ARBA"/>
</dbReference>
<protein>
    <recommendedName>
        <fullName evidence="1">START domain-containing protein</fullName>
    </recommendedName>
</protein>